<keyword evidence="1" id="KW-0732">Signal</keyword>
<reference evidence="2 3" key="1">
    <citation type="submission" date="2019-05" db="EMBL/GenBank/DDBJ databases">
        <title>Emergence of the Ug99 lineage of the wheat stem rust pathogen through somatic hybridization.</title>
        <authorList>
            <person name="Li F."/>
            <person name="Upadhyaya N.M."/>
            <person name="Sperschneider J."/>
            <person name="Matny O."/>
            <person name="Nguyen-Phuc H."/>
            <person name="Mago R."/>
            <person name="Raley C."/>
            <person name="Miller M.E."/>
            <person name="Silverstein K.A.T."/>
            <person name="Henningsen E."/>
            <person name="Hirsch C.D."/>
            <person name="Visser B."/>
            <person name="Pretorius Z.A."/>
            <person name="Steffenson B.J."/>
            <person name="Schwessinger B."/>
            <person name="Dodds P.N."/>
            <person name="Figueroa M."/>
        </authorList>
    </citation>
    <scope>NUCLEOTIDE SEQUENCE [LARGE SCALE GENOMIC DNA]</scope>
    <source>
        <strain evidence="2 3">Ug99</strain>
    </source>
</reference>
<protein>
    <submittedName>
        <fullName evidence="2">Uncharacterized protein</fullName>
    </submittedName>
</protein>
<dbReference type="Proteomes" id="UP000325313">
    <property type="component" value="Unassembled WGS sequence"/>
</dbReference>
<name>A0A5B0RZK0_PUCGR</name>
<sequence>MPTTANLVSHLSLNVSIDVFLLILSCYVARGGGPTGPGNRASPHIPTVGTAQLNGQPGVGVVGQWPPNFVTFDSSEAHLDTNYYDYLAQTYDLCAPYMDFAEDIVQVRTYSVD</sequence>
<evidence type="ECO:0000313" key="3">
    <source>
        <dbReference type="Proteomes" id="UP000325313"/>
    </source>
</evidence>
<dbReference type="EMBL" id="VDEP01000109">
    <property type="protein sequence ID" value="KAA1130445.1"/>
    <property type="molecule type" value="Genomic_DNA"/>
</dbReference>
<feature type="chain" id="PRO_5022725145" evidence="1">
    <location>
        <begin position="32"/>
        <end position="113"/>
    </location>
</feature>
<evidence type="ECO:0000313" key="2">
    <source>
        <dbReference type="EMBL" id="KAA1130445.1"/>
    </source>
</evidence>
<evidence type="ECO:0000256" key="1">
    <source>
        <dbReference type="SAM" id="SignalP"/>
    </source>
</evidence>
<proteinExistence type="predicted"/>
<accession>A0A5B0RZK0</accession>
<dbReference type="AlphaFoldDB" id="A0A5B0RZK0"/>
<gene>
    <name evidence="2" type="ORF">PGTUg99_019572</name>
</gene>
<comment type="caution">
    <text evidence="2">The sequence shown here is derived from an EMBL/GenBank/DDBJ whole genome shotgun (WGS) entry which is preliminary data.</text>
</comment>
<feature type="signal peptide" evidence="1">
    <location>
        <begin position="1"/>
        <end position="31"/>
    </location>
</feature>
<organism evidence="2 3">
    <name type="scientific">Puccinia graminis f. sp. tritici</name>
    <dbReference type="NCBI Taxonomy" id="56615"/>
    <lineage>
        <taxon>Eukaryota</taxon>
        <taxon>Fungi</taxon>
        <taxon>Dikarya</taxon>
        <taxon>Basidiomycota</taxon>
        <taxon>Pucciniomycotina</taxon>
        <taxon>Pucciniomycetes</taxon>
        <taxon>Pucciniales</taxon>
        <taxon>Pucciniaceae</taxon>
        <taxon>Puccinia</taxon>
    </lineage>
</organism>